<feature type="domain" description="HTH asnC-type" evidence="5">
    <location>
        <begin position="33"/>
        <end position="96"/>
    </location>
</feature>
<evidence type="ECO:0000259" key="5">
    <source>
        <dbReference type="PROSITE" id="PS50956"/>
    </source>
</evidence>
<dbReference type="SMART" id="SM00344">
    <property type="entry name" value="HTH_ASNC"/>
    <property type="match status" value="1"/>
</dbReference>
<keyword evidence="1" id="KW-0805">Transcription regulation</keyword>
<dbReference type="GO" id="GO:0043200">
    <property type="term" value="P:response to amino acid"/>
    <property type="evidence" value="ECO:0007669"/>
    <property type="project" value="TreeGrafter"/>
</dbReference>
<dbReference type="InterPro" id="IPR019887">
    <property type="entry name" value="Tscrpt_reg_AsnC/Lrp_C"/>
</dbReference>
<dbReference type="AlphaFoldDB" id="A0A5C4MX88"/>
<dbReference type="PANTHER" id="PTHR30154:SF17">
    <property type="entry name" value="DNA-BINDING TRANSCRIPTIONAL ACTIVATOR DECR"/>
    <property type="match status" value="1"/>
</dbReference>
<dbReference type="InterPro" id="IPR036390">
    <property type="entry name" value="WH_DNA-bd_sf"/>
</dbReference>
<accession>A0A5C4MX88</accession>
<dbReference type="SUPFAM" id="SSF46785">
    <property type="entry name" value="Winged helix' DNA-binding domain"/>
    <property type="match status" value="1"/>
</dbReference>
<dbReference type="PANTHER" id="PTHR30154">
    <property type="entry name" value="LEUCINE-RESPONSIVE REGULATORY PROTEIN"/>
    <property type="match status" value="1"/>
</dbReference>
<dbReference type="Pfam" id="PF13412">
    <property type="entry name" value="HTH_24"/>
    <property type="match status" value="1"/>
</dbReference>
<evidence type="ECO:0000256" key="1">
    <source>
        <dbReference type="ARBA" id="ARBA00023015"/>
    </source>
</evidence>
<evidence type="ECO:0000256" key="4">
    <source>
        <dbReference type="SAM" id="MobiDB-lite"/>
    </source>
</evidence>
<dbReference type="PROSITE" id="PS50956">
    <property type="entry name" value="HTH_ASNC_2"/>
    <property type="match status" value="1"/>
</dbReference>
<organism evidence="6 7">
    <name type="scientific">Rubellimicrobium rubrum</name>
    <dbReference type="NCBI Taxonomy" id="2585369"/>
    <lineage>
        <taxon>Bacteria</taxon>
        <taxon>Pseudomonadati</taxon>
        <taxon>Pseudomonadota</taxon>
        <taxon>Alphaproteobacteria</taxon>
        <taxon>Rhodobacterales</taxon>
        <taxon>Roseobacteraceae</taxon>
        <taxon>Rubellimicrobium</taxon>
    </lineage>
</organism>
<dbReference type="Gene3D" id="3.30.70.920">
    <property type="match status" value="1"/>
</dbReference>
<dbReference type="RefSeq" id="WP_139077576.1">
    <property type="nucleotide sequence ID" value="NZ_VDFU01000016.1"/>
</dbReference>
<keyword evidence="3" id="KW-0804">Transcription</keyword>
<evidence type="ECO:0000256" key="3">
    <source>
        <dbReference type="ARBA" id="ARBA00023163"/>
    </source>
</evidence>
<dbReference type="CDD" id="cd00090">
    <property type="entry name" value="HTH_ARSR"/>
    <property type="match status" value="1"/>
</dbReference>
<evidence type="ECO:0000313" key="6">
    <source>
        <dbReference type="EMBL" id="TNC48552.1"/>
    </source>
</evidence>
<dbReference type="GO" id="GO:0043565">
    <property type="term" value="F:sequence-specific DNA binding"/>
    <property type="evidence" value="ECO:0007669"/>
    <property type="project" value="InterPro"/>
</dbReference>
<dbReference type="GO" id="GO:0005829">
    <property type="term" value="C:cytosol"/>
    <property type="evidence" value="ECO:0007669"/>
    <property type="project" value="TreeGrafter"/>
</dbReference>
<dbReference type="PRINTS" id="PR00033">
    <property type="entry name" value="HTHASNC"/>
</dbReference>
<dbReference type="Pfam" id="PF01037">
    <property type="entry name" value="AsnC_trans_reg"/>
    <property type="match status" value="1"/>
</dbReference>
<proteinExistence type="predicted"/>
<dbReference type="Proteomes" id="UP000305887">
    <property type="component" value="Unassembled WGS sequence"/>
</dbReference>
<sequence length="186" mass="20485">MNVSLLSADGRGLAPERQASAETGGHEDRAIRLDRIDRRILRELQADGTISLARLADRVGLSQTPCWKRVQRLEQSGVITQRVALVDPSKVSLGLTAFVSVAAMDHTSAWRDTFDRATAALPEIVEVWRTAGEADYLLKVVVRDLSSFDAFYRRLVAAVEFKNVSSQLALERVSHTTALPIPSDES</sequence>
<dbReference type="OrthoDB" id="7847328at2"/>
<feature type="region of interest" description="Disordered" evidence="4">
    <location>
        <begin position="1"/>
        <end position="26"/>
    </location>
</feature>
<dbReference type="InterPro" id="IPR011991">
    <property type="entry name" value="ArsR-like_HTH"/>
</dbReference>
<keyword evidence="2" id="KW-0238">DNA-binding</keyword>
<comment type="caution">
    <text evidence="6">The sequence shown here is derived from an EMBL/GenBank/DDBJ whole genome shotgun (WGS) entry which is preliminary data.</text>
</comment>
<dbReference type="InterPro" id="IPR011008">
    <property type="entry name" value="Dimeric_a/b-barrel"/>
</dbReference>
<evidence type="ECO:0000313" key="7">
    <source>
        <dbReference type="Proteomes" id="UP000305887"/>
    </source>
</evidence>
<keyword evidence="7" id="KW-1185">Reference proteome</keyword>
<dbReference type="InterPro" id="IPR000485">
    <property type="entry name" value="AsnC-type_HTH_dom"/>
</dbReference>
<reference evidence="6 7" key="1">
    <citation type="submission" date="2019-06" db="EMBL/GenBank/DDBJ databases">
        <title>YIM 131921 draft genome.</title>
        <authorList>
            <person name="Jiang L."/>
        </authorList>
    </citation>
    <scope>NUCLEOTIDE SEQUENCE [LARGE SCALE GENOMIC DNA]</scope>
    <source>
        <strain evidence="6 7">YIM 131921</strain>
    </source>
</reference>
<dbReference type="SUPFAM" id="SSF54909">
    <property type="entry name" value="Dimeric alpha+beta barrel"/>
    <property type="match status" value="1"/>
</dbReference>
<gene>
    <name evidence="6" type="ORF">FHG66_13460</name>
</gene>
<dbReference type="EMBL" id="VDFU01000016">
    <property type="protein sequence ID" value="TNC48552.1"/>
    <property type="molecule type" value="Genomic_DNA"/>
</dbReference>
<protein>
    <submittedName>
        <fullName evidence="6">Lrp/AsnC family transcriptional regulator</fullName>
    </submittedName>
</protein>
<name>A0A5C4MX88_9RHOB</name>
<dbReference type="InterPro" id="IPR019888">
    <property type="entry name" value="Tscrpt_reg_AsnC-like"/>
</dbReference>
<dbReference type="GO" id="GO:0006355">
    <property type="term" value="P:regulation of DNA-templated transcription"/>
    <property type="evidence" value="ECO:0007669"/>
    <property type="project" value="UniProtKB-ARBA"/>
</dbReference>
<dbReference type="Gene3D" id="1.10.10.10">
    <property type="entry name" value="Winged helix-like DNA-binding domain superfamily/Winged helix DNA-binding domain"/>
    <property type="match status" value="1"/>
</dbReference>
<evidence type="ECO:0000256" key="2">
    <source>
        <dbReference type="ARBA" id="ARBA00023125"/>
    </source>
</evidence>
<dbReference type="InterPro" id="IPR036388">
    <property type="entry name" value="WH-like_DNA-bd_sf"/>
</dbReference>